<keyword evidence="3 4" id="KW-0378">Hydrolase</keyword>
<keyword evidence="4" id="KW-0234">DNA repair</keyword>
<evidence type="ECO:0000259" key="5">
    <source>
        <dbReference type="Pfam" id="PF02902"/>
    </source>
</evidence>
<dbReference type="Pfam" id="PF02902">
    <property type="entry name" value="Peptidase_C48"/>
    <property type="match status" value="1"/>
</dbReference>
<evidence type="ECO:0000313" key="8">
    <source>
        <dbReference type="Proteomes" id="UP000075714"/>
    </source>
</evidence>
<reference evidence="8" key="1">
    <citation type="journal article" date="2016" name="Nat. Commun.">
        <title>The Gonium pectorale genome demonstrates co-option of cell cycle regulation during the evolution of multicellularity.</title>
        <authorList>
            <person name="Hanschen E.R."/>
            <person name="Marriage T.N."/>
            <person name="Ferris P.J."/>
            <person name="Hamaji T."/>
            <person name="Toyoda A."/>
            <person name="Fujiyama A."/>
            <person name="Neme R."/>
            <person name="Noguchi H."/>
            <person name="Minakuchi Y."/>
            <person name="Suzuki M."/>
            <person name="Kawai-Toyooka H."/>
            <person name="Smith D.R."/>
            <person name="Sparks H."/>
            <person name="Anderson J."/>
            <person name="Bakaric R."/>
            <person name="Luria V."/>
            <person name="Karger A."/>
            <person name="Kirschner M.W."/>
            <person name="Durand P.M."/>
            <person name="Michod R.E."/>
            <person name="Nozaki H."/>
            <person name="Olson B.J."/>
        </authorList>
    </citation>
    <scope>NUCLEOTIDE SEQUENCE [LARGE SCALE GENOMIC DNA]</scope>
    <source>
        <strain evidence="8">NIES-2863</strain>
    </source>
</reference>
<comment type="similarity">
    <text evidence="4">Belongs to the helicase family.</text>
</comment>
<dbReference type="AlphaFoldDB" id="A0A150FW96"/>
<name>A0A150FW96_GONPE</name>
<dbReference type="GO" id="GO:0000723">
    <property type="term" value="P:telomere maintenance"/>
    <property type="evidence" value="ECO:0007669"/>
    <property type="project" value="InterPro"/>
</dbReference>
<dbReference type="GO" id="GO:0006508">
    <property type="term" value="P:proteolysis"/>
    <property type="evidence" value="ECO:0007669"/>
    <property type="project" value="UniProtKB-KW"/>
</dbReference>
<dbReference type="OrthoDB" id="508102at2759"/>
<dbReference type="SUPFAM" id="SSF54001">
    <property type="entry name" value="Cysteine proteinases"/>
    <property type="match status" value="1"/>
</dbReference>
<organism evidence="7 8">
    <name type="scientific">Gonium pectorale</name>
    <name type="common">Green alga</name>
    <dbReference type="NCBI Taxonomy" id="33097"/>
    <lineage>
        <taxon>Eukaryota</taxon>
        <taxon>Viridiplantae</taxon>
        <taxon>Chlorophyta</taxon>
        <taxon>core chlorophytes</taxon>
        <taxon>Chlorophyceae</taxon>
        <taxon>CS clade</taxon>
        <taxon>Chlamydomonadales</taxon>
        <taxon>Volvocaceae</taxon>
        <taxon>Gonium</taxon>
    </lineage>
</organism>
<evidence type="ECO:0000256" key="2">
    <source>
        <dbReference type="ARBA" id="ARBA00022670"/>
    </source>
</evidence>
<dbReference type="PANTHER" id="PTHR47642">
    <property type="entry name" value="ATP-DEPENDENT DNA HELICASE"/>
    <property type="match status" value="1"/>
</dbReference>
<comment type="catalytic activity">
    <reaction evidence="4">
        <text>ATP + H2O = ADP + phosphate + H(+)</text>
        <dbReference type="Rhea" id="RHEA:13065"/>
        <dbReference type="ChEBI" id="CHEBI:15377"/>
        <dbReference type="ChEBI" id="CHEBI:15378"/>
        <dbReference type="ChEBI" id="CHEBI:30616"/>
        <dbReference type="ChEBI" id="CHEBI:43474"/>
        <dbReference type="ChEBI" id="CHEBI:456216"/>
        <dbReference type="EC" id="5.6.2.3"/>
    </reaction>
</comment>
<evidence type="ECO:0000259" key="6">
    <source>
        <dbReference type="Pfam" id="PF05970"/>
    </source>
</evidence>
<comment type="cofactor">
    <cofactor evidence="4">
        <name>Mg(2+)</name>
        <dbReference type="ChEBI" id="CHEBI:18420"/>
    </cofactor>
</comment>
<dbReference type="InterPro" id="IPR010285">
    <property type="entry name" value="DNA_helicase_pif1-like_DEAD"/>
</dbReference>
<evidence type="ECO:0000256" key="1">
    <source>
        <dbReference type="ARBA" id="ARBA00005234"/>
    </source>
</evidence>
<dbReference type="EMBL" id="LSYV01000259">
    <property type="protein sequence ID" value="KXZ41857.1"/>
    <property type="molecule type" value="Genomic_DNA"/>
</dbReference>
<dbReference type="GO" id="GO:0005524">
    <property type="term" value="F:ATP binding"/>
    <property type="evidence" value="ECO:0007669"/>
    <property type="project" value="UniProtKB-KW"/>
</dbReference>
<feature type="domain" description="Ubiquitin-like protease family profile" evidence="5">
    <location>
        <begin position="803"/>
        <end position="903"/>
    </location>
</feature>
<keyword evidence="4" id="KW-0547">Nucleotide-binding</keyword>
<dbReference type="Gene3D" id="3.40.395.10">
    <property type="entry name" value="Adenoviral Proteinase, Chain A"/>
    <property type="match status" value="1"/>
</dbReference>
<feature type="domain" description="DNA helicase Pif1-like DEAD-box helicase" evidence="6">
    <location>
        <begin position="180"/>
        <end position="363"/>
    </location>
</feature>
<dbReference type="CDD" id="cd18809">
    <property type="entry name" value="SF1_C_RecD"/>
    <property type="match status" value="1"/>
</dbReference>
<keyword evidence="8" id="KW-1185">Reference proteome</keyword>
<dbReference type="InterPro" id="IPR027417">
    <property type="entry name" value="P-loop_NTPase"/>
</dbReference>
<dbReference type="GO" id="GO:0043139">
    <property type="term" value="F:5'-3' DNA helicase activity"/>
    <property type="evidence" value="ECO:0007669"/>
    <property type="project" value="UniProtKB-EC"/>
</dbReference>
<dbReference type="Gene3D" id="3.40.50.300">
    <property type="entry name" value="P-loop containing nucleotide triphosphate hydrolases"/>
    <property type="match status" value="1"/>
</dbReference>
<keyword evidence="4" id="KW-0233">DNA recombination</keyword>
<dbReference type="SUPFAM" id="SSF52540">
    <property type="entry name" value="P-loop containing nucleoside triphosphate hydrolases"/>
    <property type="match status" value="2"/>
</dbReference>
<keyword evidence="4" id="KW-0227">DNA damage</keyword>
<keyword evidence="4" id="KW-0067">ATP-binding</keyword>
<dbReference type="EC" id="5.6.2.3" evidence="4"/>
<comment type="caution">
    <text evidence="7">The sequence shown here is derived from an EMBL/GenBank/DDBJ whole genome shotgun (WGS) entry which is preliminary data.</text>
</comment>
<comment type="similarity">
    <text evidence="1">Belongs to the peptidase C48 family.</text>
</comment>
<gene>
    <name evidence="7" type="ORF">GPECTOR_260g660</name>
</gene>
<sequence>MEDWARERVLLFLPWRVRDEQELQQPHGSWLATYEVHAREIEDNAAYFERMHQAQIDAAKAQALRPEYKHDKLAQEDDLRKRHGPDWEAKLQRSDEAPSLAALKERYDFAWDLPPADTGAARTRTGQAGRSVDLAKATSVWPDETYHARIRQLNAGQRRYLNHFLRSIKHPASPDAKLRDFLSGGAGVGKSTLVNVLVQAAIRWFGPRTEAAPDDVTVIKLCPTGKAAFHIRGSTIHSGLALPVKNRQARCSEHVGLTADMRATLHAHFQRAQLVLIDEISMVGAALFEQVNHRLQDIMGTHRWMGGLHFLAVGDLFQCRPVADRWLFYNSLRNGLSELTVPSWHAQQIRMYELTEVMRTKNRDYALLLNRLRENALTDADDSHLQGLVRPPPPLDVQALLGSRHGADASRTVTDVPGTAGDAPATCGDGAAASTTPCRWICNTHAKCDAHNLDLMAELPGQAVEVRARDRVLSKESQGAEAKILDKAHRLKPADTSQLHLLLQLKLGMFVELTINVDVPDGLVHSADGIVRAFTLPPAPTTPLTSNAPAHAAQDHGPATGTAPDFVWVEFLDPEVGVARRRTHRRLHDALGLPYHLTPVWPAARTFSLGHDGMHTVERTQFPLAPAYARTVHHVQGSTMDCAAVDTSGSFQTHGLTYVALSRVTDDANGLYLHSWDKRRIVLDPAVTWEMYRLRTEARLQLAVIPLAHVTHAGQDLCIATHNVSSLHAHRLNFVSDPDLPLVDVLCLQETRLTARDDLPEYAPPGFVPLCHVAITYLNGALHRHFGGANFRRARTERQPHLCEVDRLVCLCGVPMHWLTVDVHVRSGTVTLVDSFIGVANAAFLAERITAFLHAYAAQHPHPGLPAEWHVRTLHSAPQQHPDGNDCGVFASLFMRCIAAVNDCPNAFPFDADDMVAGRGLLLREVLTSSILWMPQPRVRLLAAAP</sequence>
<evidence type="ECO:0000313" key="7">
    <source>
        <dbReference type="EMBL" id="KXZ41857.1"/>
    </source>
</evidence>
<accession>A0A150FW96</accession>
<evidence type="ECO:0000256" key="4">
    <source>
        <dbReference type="RuleBase" id="RU363044"/>
    </source>
</evidence>
<dbReference type="PANTHER" id="PTHR47642:SF5">
    <property type="entry name" value="ATP-DEPENDENT DNA HELICASE"/>
    <property type="match status" value="1"/>
</dbReference>
<dbReference type="Proteomes" id="UP000075714">
    <property type="component" value="Unassembled WGS sequence"/>
</dbReference>
<dbReference type="InterPro" id="IPR003653">
    <property type="entry name" value="Peptidase_C48_C"/>
</dbReference>
<protein>
    <recommendedName>
        <fullName evidence="4">ATP-dependent DNA helicase</fullName>
        <ecNumber evidence="4">5.6.2.3</ecNumber>
    </recommendedName>
</protein>
<keyword evidence="4" id="KW-0347">Helicase</keyword>
<dbReference type="InterPro" id="IPR038765">
    <property type="entry name" value="Papain-like_cys_pep_sf"/>
</dbReference>
<proteinExistence type="inferred from homology"/>
<evidence type="ECO:0000256" key="3">
    <source>
        <dbReference type="ARBA" id="ARBA00022801"/>
    </source>
</evidence>
<dbReference type="Pfam" id="PF05970">
    <property type="entry name" value="PIF1"/>
    <property type="match status" value="1"/>
</dbReference>
<dbReference type="STRING" id="33097.A0A150FW96"/>
<keyword evidence="2" id="KW-0645">Protease</keyword>
<dbReference type="GO" id="GO:0016887">
    <property type="term" value="F:ATP hydrolysis activity"/>
    <property type="evidence" value="ECO:0007669"/>
    <property type="project" value="RHEA"/>
</dbReference>
<dbReference type="GO" id="GO:0006310">
    <property type="term" value="P:DNA recombination"/>
    <property type="evidence" value="ECO:0007669"/>
    <property type="project" value="UniProtKB-KW"/>
</dbReference>
<dbReference type="GO" id="GO:0006281">
    <property type="term" value="P:DNA repair"/>
    <property type="evidence" value="ECO:0007669"/>
    <property type="project" value="UniProtKB-KW"/>
</dbReference>
<dbReference type="InterPro" id="IPR051055">
    <property type="entry name" value="PIF1_helicase"/>
</dbReference>
<dbReference type="GO" id="GO:0008234">
    <property type="term" value="F:cysteine-type peptidase activity"/>
    <property type="evidence" value="ECO:0007669"/>
    <property type="project" value="InterPro"/>
</dbReference>